<dbReference type="Pfam" id="PF00196">
    <property type="entry name" value="GerE"/>
    <property type="match status" value="1"/>
</dbReference>
<comment type="caution">
    <text evidence="8">The sequence shown here is derived from an EMBL/GenBank/DDBJ whole genome shotgun (WGS) entry which is preliminary data.</text>
</comment>
<evidence type="ECO:0000256" key="4">
    <source>
        <dbReference type="ARBA" id="ARBA00023163"/>
    </source>
</evidence>
<dbReference type="PANTHER" id="PTHR43214">
    <property type="entry name" value="TWO-COMPONENT RESPONSE REGULATOR"/>
    <property type="match status" value="1"/>
</dbReference>
<dbReference type="EMBL" id="LJXT01000055">
    <property type="protein sequence ID" value="KPQ15154.1"/>
    <property type="molecule type" value="Genomic_DNA"/>
</dbReference>
<accession>A0A0N8KFV0</accession>
<dbReference type="SMART" id="SM00421">
    <property type="entry name" value="HTH_LUXR"/>
    <property type="match status" value="1"/>
</dbReference>
<evidence type="ECO:0000256" key="1">
    <source>
        <dbReference type="ARBA" id="ARBA00022553"/>
    </source>
</evidence>
<evidence type="ECO:0000259" key="6">
    <source>
        <dbReference type="PROSITE" id="PS50043"/>
    </source>
</evidence>
<dbReference type="CDD" id="cd17535">
    <property type="entry name" value="REC_NarL-like"/>
    <property type="match status" value="1"/>
</dbReference>
<reference evidence="8 9" key="1">
    <citation type="submission" date="2015-09" db="EMBL/GenBank/DDBJ databases">
        <title>Identification and resolution of microdiversity through metagenomic sequencing of parallel consortia.</title>
        <authorList>
            <person name="Nelson W.C."/>
            <person name="Romine M.F."/>
            <person name="Lindemann S.R."/>
        </authorList>
    </citation>
    <scope>NUCLEOTIDE SEQUENCE [LARGE SCALE GENOMIC DNA]</scope>
    <source>
        <strain evidence="8">HL-49</strain>
    </source>
</reference>
<evidence type="ECO:0000256" key="3">
    <source>
        <dbReference type="ARBA" id="ARBA00023125"/>
    </source>
</evidence>
<dbReference type="Gene3D" id="3.40.50.2300">
    <property type="match status" value="1"/>
</dbReference>
<dbReference type="CDD" id="cd06170">
    <property type="entry name" value="LuxR_C_like"/>
    <property type="match status" value="1"/>
</dbReference>
<dbReference type="SUPFAM" id="SSF52172">
    <property type="entry name" value="CheY-like"/>
    <property type="match status" value="1"/>
</dbReference>
<keyword evidence="2" id="KW-0805">Transcription regulation</keyword>
<dbReference type="GO" id="GO:0006355">
    <property type="term" value="P:regulation of DNA-templated transcription"/>
    <property type="evidence" value="ECO:0007669"/>
    <property type="project" value="InterPro"/>
</dbReference>
<dbReference type="GO" id="GO:0003677">
    <property type="term" value="F:DNA binding"/>
    <property type="evidence" value="ECO:0007669"/>
    <property type="project" value="UniProtKB-KW"/>
</dbReference>
<name>A0A0N8KFV0_9BACT</name>
<dbReference type="AlphaFoldDB" id="A0A0N8KFV0"/>
<dbReference type="OrthoDB" id="9797341at2"/>
<dbReference type="SMART" id="SM00448">
    <property type="entry name" value="REC"/>
    <property type="match status" value="1"/>
</dbReference>
<dbReference type="Proteomes" id="UP000050421">
    <property type="component" value="Unassembled WGS sequence"/>
</dbReference>
<dbReference type="PROSITE" id="PS50043">
    <property type="entry name" value="HTH_LUXR_2"/>
    <property type="match status" value="1"/>
</dbReference>
<evidence type="ECO:0000256" key="5">
    <source>
        <dbReference type="PROSITE-ProRule" id="PRU00169"/>
    </source>
</evidence>
<proteinExistence type="predicted"/>
<evidence type="ECO:0000313" key="8">
    <source>
        <dbReference type="EMBL" id="KPQ15154.1"/>
    </source>
</evidence>
<dbReference type="InterPro" id="IPR039420">
    <property type="entry name" value="WalR-like"/>
</dbReference>
<dbReference type="GO" id="GO:0000160">
    <property type="term" value="P:phosphorelay signal transduction system"/>
    <property type="evidence" value="ECO:0007669"/>
    <property type="project" value="InterPro"/>
</dbReference>
<keyword evidence="4" id="KW-0804">Transcription</keyword>
<dbReference type="PATRIC" id="fig|1305737.6.peg.3643"/>
<keyword evidence="3" id="KW-0238">DNA-binding</keyword>
<dbReference type="PROSITE" id="PS00622">
    <property type="entry name" value="HTH_LUXR_1"/>
    <property type="match status" value="1"/>
</dbReference>
<evidence type="ECO:0000259" key="7">
    <source>
        <dbReference type="PROSITE" id="PS50110"/>
    </source>
</evidence>
<dbReference type="STRING" id="1305737.GCA_000526355_02696"/>
<protein>
    <submittedName>
        <fullName evidence="8">Two component signal transduction system LuxR family response regulator</fullName>
    </submittedName>
</protein>
<dbReference type="InterPro" id="IPR001789">
    <property type="entry name" value="Sig_transdc_resp-reg_receiver"/>
</dbReference>
<dbReference type="eggNOG" id="COG2197">
    <property type="taxonomic scope" value="Bacteria"/>
</dbReference>
<evidence type="ECO:0000313" key="9">
    <source>
        <dbReference type="Proteomes" id="UP000050421"/>
    </source>
</evidence>
<dbReference type="InterPro" id="IPR000792">
    <property type="entry name" value="Tscrpt_reg_LuxR_C"/>
</dbReference>
<keyword evidence="1 5" id="KW-0597">Phosphoprotein</keyword>
<gene>
    <name evidence="8" type="ORF">HLUCCX10_09690</name>
</gene>
<dbReference type="InterPro" id="IPR058245">
    <property type="entry name" value="NreC/VraR/RcsB-like_REC"/>
</dbReference>
<dbReference type="Pfam" id="PF00072">
    <property type="entry name" value="Response_reg"/>
    <property type="match status" value="1"/>
</dbReference>
<dbReference type="InterPro" id="IPR016032">
    <property type="entry name" value="Sig_transdc_resp-reg_C-effctor"/>
</dbReference>
<evidence type="ECO:0000256" key="2">
    <source>
        <dbReference type="ARBA" id="ARBA00023015"/>
    </source>
</evidence>
<dbReference type="PRINTS" id="PR00038">
    <property type="entry name" value="HTHLUXR"/>
</dbReference>
<feature type="modified residue" description="4-aspartylphosphate" evidence="5">
    <location>
        <position position="54"/>
    </location>
</feature>
<dbReference type="PROSITE" id="PS50110">
    <property type="entry name" value="RESPONSE_REGULATORY"/>
    <property type="match status" value="1"/>
</dbReference>
<organism evidence="8 9">
    <name type="scientific">Algoriphagus marincola HL-49</name>
    <dbReference type="NCBI Taxonomy" id="1305737"/>
    <lineage>
        <taxon>Bacteria</taxon>
        <taxon>Pseudomonadati</taxon>
        <taxon>Bacteroidota</taxon>
        <taxon>Cytophagia</taxon>
        <taxon>Cytophagales</taxon>
        <taxon>Cyclobacteriaceae</taxon>
        <taxon>Algoriphagus</taxon>
    </lineage>
</organism>
<sequence length="208" mass="24054">MIRIAIADDHTLFAKGIEGLLDEQEDFFIRGLFKNGSELMDFLVENPVDIVLTDLNMPEMDGFEVLAAVKQLDFPIKVIVLSMYDEEKIFRECVEKGADGFILKDADPDELVFTIREVHEGRHLINFDRIIEQARPNAFFDSFRDKYRLSRREVQIIKLIKEGLTSKEIAKQLVLSKGTIESHRKNIFQKLSINSRVELVNKAHEMNI</sequence>
<feature type="domain" description="Response regulatory" evidence="7">
    <location>
        <begin position="3"/>
        <end position="119"/>
    </location>
</feature>
<dbReference type="PANTHER" id="PTHR43214:SF41">
    <property type="entry name" value="NITRATE_NITRITE RESPONSE REGULATOR PROTEIN NARP"/>
    <property type="match status" value="1"/>
</dbReference>
<dbReference type="SUPFAM" id="SSF46894">
    <property type="entry name" value="C-terminal effector domain of the bipartite response regulators"/>
    <property type="match status" value="1"/>
</dbReference>
<feature type="domain" description="HTH luxR-type" evidence="6">
    <location>
        <begin position="142"/>
        <end position="207"/>
    </location>
</feature>
<dbReference type="InterPro" id="IPR011006">
    <property type="entry name" value="CheY-like_superfamily"/>
</dbReference>